<sequence length="190" mass="21100">MPNLAALDSVEPVGSEIAPLAPSVAEGLFRDQGPVDADGLVIPEFWRPCPRRWAAIALSVRQKWSAEYLAKVANTPPPKAKRSGSGATRFTTDYAVRWGRDQGWKLIERERFDHLTKRHHDLEFGVDAMFINPAGGRIGVQGAGKSEKAPHYQRFMDAGGPAKARDRAVTVVYVEFVRGNYTPVLEEKWT</sequence>
<dbReference type="HOGENOM" id="CLU_1426058_0_0_0"/>
<dbReference type="Proteomes" id="UP000027982">
    <property type="component" value="Chromosome"/>
</dbReference>
<reference evidence="1 2" key="1">
    <citation type="journal article" date="2014" name="PLoS ONE">
        <title>The first complete genome sequence of the class fimbriimonadia in the phylum armatimonadetes.</title>
        <authorList>
            <person name="Hu Z.Y."/>
            <person name="Wang Y.Z."/>
            <person name="Im W.T."/>
            <person name="Wang S.Y."/>
            <person name="Zhao G.P."/>
            <person name="Zheng H.J."/>
            <person name="Quan Z.X."/>
        </authorList>
    </citation>
    <scope>NUCLEOTIDE SEQUENCE [LARGE SCALE GENOMIC DNA]</scope>
    <source>
        <strain evidence="1">Gsoil 348</strain>
    </source>
</reference>
<keyword evidence="2" id="KW-1185">Reference proteome</keyword>
<dbReference type="AlphaFoldDB" id="A0A068NPL0"/>
<evidence type="ECO:0000313" key="2">
    <source>
        <dbReference type="Proteomes" id="UP000027982"/>
    </source>
</evidence>
<dbReference type="RefSeq" id="WP_025227810.1">
    <property type="nucleotide sequence ID" value="NZ_CP007139.1"/>
</dbReference>
<proteinExistence type="predicted"/>
<organism evidence="1 2">
    <name type="scientific">Fimbriimonas ginsengisoli Gsoil 348</name>
    <dbReference type="NCBI Taxonomy" id="661478"/>
    <lineage>
        <taxon>Bacteria</taxon>
        <taxon>Bacillati</taxon>
        <taxon>Armatimonadota</taxon>
        <taxon>Fimbriimonadia</taxon>
        <taxon>Fimbriimonadales</taxon>
        <taxon>Fimbriimonadaceae</taxon>
        <taxon>Fimbriimonas</taxon>
    </lineage>
</organism>
<dbReference type="STRING" id="661478.OP10G_0146"/>
<dbReference type="EMBL" id="CP007139">
    <property type="protein sequence ID" value="AIE83514.1"/>
    <property type="molecule type" value="Genomic_DNA"/>
</dbReference>
<evidence type="ECO:0000313" key="1">
    <source>
        <dbReference type="EMBL" id="AIE83514.1"/>
    </source>
</evidence>
<accession>A0A068NPL0</accession>
<dbReference type="KEGG" id="fgi:OP10G_0146"/>
<protein>
    <submittedName>
        <fullName evidence="1">Uncharacterized protein</fullName>
    </submittedName>
</protein>
<gene>
    <name evidence="1" type="ORF">OP10G_0146</name>
</gene>
<name>A0A068NPL0_FIMGI</name>